<dbReference type="Proteomes" id="UP000241818">
    <property type="component" value="Unassembled WGS sequence"/>
</dbReference>
<dbReference type="EMBL" id="KZ679019">
    <property type="protein sequence ID" value="PSS07136.1"/>
    <property type="molecule type" value="Genomic_DNA"/>
</dbReference>
<dbReference type="InParanoid" id="A0A2T3AQ52"/>
<protein>
    <submittedName>
        <fullName evidence="1">Uncharacterized protein</fullName>
    </submittedName>
</protein>
<reference evidence="1 2" key="1">
    <citation type="journal article" date="2018" name="New Phytol.">
        <title>Comparative genomics and transcriptomics depict ericoid mycorrhizal fungi as versatile saprotrophs and plant mutualists.</title>
        <authorList>
            <person name="Martino E."/>
            <person name="Morin E."/>
            <person name="Grelet G.A."/>
            <person name="Kuo A."/>
            <person name="Kohler A."/>
            <person name="Daghino S."/>
            <person name="Barry K.W."/>
            <person name="Cichocki N."/>
            <person name="Clum A."/>
            <person name="Dockter R.B."/>
            <person name="Hainaut M."/>
            <person name="Kuo R.C."/>
            <person name="LaButti K."/>
            <person name="Lindahl B.D."/>
            <person name="Lindquist E.A."/>
            <person name="Lipzen A."/>
            <person name="Khouja H.R."/>
            <person name="Magnuson J."/>
            <person name="Murat C."/>
            <person name="Ohm R.A."/>
            <person name="Singer S.W."/>
            <person name="Spatafora J.W."/>
            <person name="Wang M."/>
            <person name="Veneault-Fourrey C."/>
            <person name="Henrissat B."/>
            <person name="Grigoriev I.V."/>
            <person name="Martin F.M."/>
            <person name="Perotto S."/>
        </authorList>
    </citation>
    <scope>NUCLEOTIDE SEQUENCE [LARGE SCALE GENOMIC DNA]</scope>
    <source>
        <strain evidence="1 2">ATCC 22711</strain>
    </source>
</reference>
<name>A0A2T3AQ52_AMORE</name>
<dbReference type="GeneID" id="36572134"/>
<organism evidence="1 2">
    <name type="scientific">Amorphotheca resinae ATCC 22711</name>
    <dbReference type="NCBI Taxonomy" id="857342"/>
    <lineage>
        <taxon>Eukaryota</taxon>
        <taxon>Fungi</taxon>
        <taxon>Dikarya</taxon>
        <taxon>Ascomycota</taxon>
        <taxon>Pezizomycotina</taxon>
        <taxon>Leotiomycetes</taxon>
        <taxon>Helotiales</taxon>
        <taxon>Amorphothecaceae</taxon>
        <taxon>Amorphotheca</taxon>
    </lineage>
</organism>
<evidence type="ECO:0000313" key="1">
    <source>
        <dbReference type="EMBL" id="PSS07136.1"/>
    </source>
</evidence>
<dbReference type="RefSeq" id="XP_024716792.1">
    <property type="nucleotide sequence ID" value="XM_024864053.1"/>
</dbReference>
<dbReference type="AlphaFoldDB" id="A0A2T3AQ52"/>
<sequence length="175" mass="19879">MRNKLRSAPPYRLLRCIHCPQQCFSSLSPPRQGVMRHRGIRVDLLLGCSSCRMILSRYLELVGFYQVPRSRNALGIYRSQLGGPNYWTCNPPLPAPTPHDWPYTNLCGTWAKCFSARQEMLNLSTRPLKHCRDSRVLVVCEQIIHCCHVARLLAGSLLHIVPARVSESRAHGFTA</sequence>
<evidence type="ECO:0000313" key="2">
    <source>
        <dbReference type="Proteomes" id="UP000241818"/>
    </source>
</evidence>
<keyword evidence="2" id="KW-1185">Reference proteome</keyword>
<proteinExistence type="predicted"/>
<accession>A0A2T3AQ52</accession>
<gene>
    <name evidence="1" type="ORF">M430DRAFT_193410</name>
</gene>